<keyword evidence="6" id="KW-1185">Reference proteome</keyword>
<dbReference type="PANTHER" id="PTHR30349:SF64">
    <property type="entry name" value="PROPHAGE INTEGRASE INTD-RELATED"/>
    <property type="match status" value="1"/>
</dbReference>
<dbReference type="InterPro" id="IPR025269">
    <property type="entry name" value="SAM-like_dom"/>
</dbReference>
<dbReference type="Pfam" id="PF13102">
    <property type="entry name" value="Phage_int_SAM_5"/>
    <property type="match status" value="1"/>
</dbReference>
<proteinExistence type="inferred from homology"/>
<evidence type="ECO:0000256" key="3">
    <source>
        <dbReference type="ARBA" id="ARBA00023172"/>
    </source>
</evidence>
<name>A0ABM6MX65_9FLAO</name>
<reference evidence="5 6" key="1">
    <citation type="submission" date="2017-09" db="EMBL/GenBank/DDBJ databases">
        <title>Complete circularized genomes of four mosquito-derived Elizabethkingia anophelis isolates.</title>
        <authorList>
            <person name="Nicholson A.C."/>
            <person name="Xu J."/>
        </authorList>
    </citation>
    <scope>NUCLEOTIDE SEQUENCE [LARGE SCALE GENOMIC DNA]</scope>
    <source>
        <strain evidence="5 6">R26</strain>
    </source>
</reference>
<keyword evidence="3" id="KW-0233">DNA recombination</keyword>
<dbReference type="Gene3D" id="1.10.150.130">
    <property type="match status" value="1"/>
</dbReference>
<sequence>MDSLKGMITGYRTQLINTHQPISAEGIIRFIKGEDIPKNKLLEEFIEHNNEIKALVEKKQYAEGTYTKYTTTFNHVTEFIKLKYRREDLQFRELNYEFIKDFDHFLRTIKECNSNTTSKYIGNLKKIVLRGVAKDYIPKDPFKLFKGLRVVVDKEPLTKRELWRLQNKDFETERLAVVRDVFVFQCYTGLAYIDVYKLQSIDIKEGNDGQTWIMIRRQKSKSKSHVPLLPQALEILQRYKEHPLCKSSGSALPVRSNQKMNEYLKEIATLCEISTDLCTHTARRTFASTVALNNGVPINVVKEMLGHHSVRQTEHYTVTEQETIGREMKVLEKKLAGDLKPGDLRRKIGIRMIICKGWFW</sequence>
<evidence type="ECO:0000256" key="1">
    <source>
        <dbReference type="ARBA" id="ARBA00008857"/>
    </source>
</evidence>
<dbReference type="InterPro" id="IPR011010">
    <property type="entry name" value="DNA_brk_join_enz"/>
</dbReference>
<evidence type="ECO:0000313" key="6">
    <source>
        <dbReference type="Proteomes" id="UP000190057"/>
    </source>
</evidence>
<organism evidence="5 6">
    <name type="scientific">Elizabethkingia anophelis R26</name>
    <dbReference type="NCBI Taxonomy" id="1246994"/>
    <lineage>
        <taxon>Bacteria</taxon>
        <taxon>Pseudomonadati</taxon>
        <taxon>Bacteroidota</taxon>
        <taxon>Flavobacteriia</taxon>
        <taxon>Flavobacteriales</taxon>
        <taxon>Weeksellaceae</taxon>
        <taxon>Elizabethkingia</taxon>
    </lineage>
</organism>
<dbReference type="Pfam" id="PF00589">
    <property type="entry name" value="Phage_integrase"/>
    <property type="match status" value="1"/>
</dbReference>
<evidence type="ECO:0000259" key="4">
    <source>
        <dbReference type="PROSITE" id="PS51898"/>
    </source>
</evidence>
<dbReference type="InterPro" id="IPR002104">
    <property type="entry name" value="Integrase_catalytic"/>
</dbReference>
<accession>A0ABM6MX65</accession>
<dbReference type="InterPro" id="IPR010998">
    <property type="entry name" value="Integrase_recombinase_N"/>
</dbReference>
<keyword evidence="2" id="KW-0238">DNA-binding</keyword>
<comment type="similarity">
    <text evidence="1">Belongs to the 'phage' integrase family.</text>
</comment>
<dbReference type="Gene3D" id="1.10.443.10">
    <property type="entry name" value="Intergrase catalytic core"/>
    <property type="match status" value="1"/>
</dbReference>
<dbReference type="InterPro" id="IPR013762">
    <property type="entry name" value="Integrase-like_cat_sf"/>
</dbReference>
<feature type="domain" description="Tyr recombinase" evidence="4">
    <location>
        <begin position="152"/>
        <end position="332"/>
    </location>
</feature>
<evidence type="ECO:0000313" key="5">
    <source>
        <dbReference type="EMBL" id="ATC37782.1"/>
    </source>
</evidence>
<dbReference type="InterPro" id="IPR050090">
    <property type="entry name" value="Tyrosine_recombinase_XerCD"/>
</dbReference>
<dbReference type="GeneID" id="56686131"/>
<dbReference type="SUPFAM" id="SSF56349">
    <property type="entry name" value="DNA breaking-rejoining enzymes"/>
    <property type="match status" value="1"/>
</dbReference>
<dbReference type="RefSeq" id="WP_009092165.1">
    <property type="nucleotide sequence ID" value="NZ_ANIW01000048.1"/>
</dbReference>
<dbReference type="CDD" id="cd01185">
    <property type="entry name" value="INTN1_C_like"/>
    <property type="match status" value="1"/>
</dbReference>
<protein>
    <submittedName>
        <fullName evidence="5">Recombinase</fullName>
    </submittedName>
</protein>
<dbReference type="EMBL" id="CP023401">
    <property type="protein sequence ID" value="ATC37782.1"/>
    <property type="molecule type" value="Genomic_DNA"/>
</dbReference>
<dbReference type="PANTHER" id="PTHR30349">
    <property type="entry name" value="PHAGE INTEGRASE-RELATED"/>
    <property type="match status" value="1"/>
</dbReference>
<dbReference type="PROSITE" id="PS51898">
    <property type="entry name" value="TYR_RECOMBINASE"/>
    <property type="match status" value="1"/>
</dbReference>
<gene>
    <name evidence="5" type="ORF">BAZ09_016700</name>
</gene>
<dbReference type="Proteomes" id="UP000190057">
    <property type="component" value="Chromosome"/>
</dbReference>
<evidence type="ECO:0000256" key="2">
    <source>
        <dbReference type="ARBA" id="ARBA00023125"/>
    </source>
</evidence>